<dbReference type="PANTHER" id="PTHR15237:SF0">
    <property type="entry name" value="CELL CYCLE CHECKPOINT CONTROL PROTEIN"/>
    <property type="match status" value="1"/>
</dbReference>
<gene>
    <name evidence="2" type="ORF">HKI87_10g61610</name>
</gene>
<keyword evidence="3" id="KW-1185">Reference proteome</keyword>
<feature type="compositionally biased region" description="Polar residues" evidence="1">
    <location>
        <begin position="365"/>
        <end position="379"/>
    </location>
</feature>
<evidence type="ECO:0000313" key="2">
    <source>
        <dbReference type="EMBL" id="WZN64604.1"/>
    </source>
</evidence>
<dbReference type="GO" id="GO:0031573">
    <property type="term" value="P:mitotic intra-S DNA damage checkpoint signaling"/>
    <property type="evidence" value="ECO:0007669"/>
    <property type="project" value="TreeGrafter"/>
</dbReference>
<dbReference type="AlphaFoldDB" id="A0AAX4PEG1"/>
<reference evidence="2 3" key="1">
    <citation type="submission" date="2024-03" db="EMBL/GenBank/DDBJ databases">
        <title>Complete genome sequence of the green alga Chloropicon roscoffensis RCC1871.</title>
        <authorList>
            <person name="Lemieux C."/>
            <person name="Pombert J.-F."/>
            <person name="Otis C."/>
            <person name="Turmel M."/>
        </authorList>
    </citation>
    <scope>NUCLEOTIDE SEQUENCE [LARGE SCALE GENOMIC DNA]</scope>
    <source>
        <strain evidence="2 3">RCC1871</strain>
    </source>
</reference>
<dbReference type="GO" id="GO:0030896">
    <property type="term" value="C:checkpoint clamp complex"/>
    <property type="evidence" value="ECO:0007669"/>
    <property type="project" value="InterPro"/>
</dbReference>
<name>A0AAX4PEG1_9CHLO</name>
<organism evidence="2 3">
    <name type="scientific">Chloropicon roscoffensis</name>
    <dbReference type="NCBI Taxonomy" id="1461544"/>
    <lineage>
        <taxon>Eukaryota</taxon>
        <taxon>Viridiplantae</taxon>
        <taxon>Chlorophyta</taxon>
        <taxon>Chloropicophyceae</taxon>
        <taxon>Chloropicales</taxon>
        <taxon>Chloropicaceae</taxon>
        <taxon>Chloropicon</taxon>
    </lineage>
</organism>
<dbReference type="InterPro" id="IPR046938">
    <property type="entry name" value="DNA_clamp_sf"/>
</dbReference>
<accession>A0AAX4PEG1</accession>
<dbReference type="InterPro" id="IPR007268">
    <property type="entry name" value="Rad9/Ddc1"/>
</dbReference>
<dbReference type="PANTHER" id="PTHR15237">
    <property type="entry name" value="DNA REPAIR PROTEIN RAD9"/>
    <property type="match status" value="1"/>
</dbReference>
<proteinExistence type="predicted"/>
<dbReference type="GO" id="GO:0000076">
    <property type="term" value="P:DNA replication checkpoint signaling"/>
    <property type="evidence" value="ECO:0007669"/>
    <property type="project" value="TreeGrafter"/>
</dbReference>
<dbReference type="EMBL" id="CP151510">
    <property type="protein sequence ID" value="WZN64604.1"/>
    <property type="molecule type" value="Genomic_DNA"/>
</dbReference>
<dbReference type="SUPFAM" id="SSF55979">
    <property type="entry name" value="DNA clamp"/>
    <property type="match status" value="1"/>
</dbReference>
<feature type="compositionally biased region" description="Low complexity" evidence="1">
    <location>
        <begin position="304"/>
        <end position="313"/>
    </location>
</feature>
<feature type="region of interest" description="Disordered" evidence="1">
    <location>
        <begin position="337"/>
        <end position="422"/>
    </location>
</feature>
<dbReference type="Gene3D" id="3.70.10.10">
    <property type="match status" value="1"/>
</dbReference>
<feature type="region of interest" description="Disordered" evidence="1">
    <location>
        <begin position="301"/>
        <end position="323"/>
    </location>
</feature>
<protein>
    <submittedName>
        <fullName evidence="2">Cell cycle checkpoint control protein Rad9</fullName>
    </submittedName>
</protein>
<feature type="compositionally biased region" description="Polar residues" evidence="1">
    <location>
        <begin position="337"/>
        <end position="346"/>
    </location>
</feature>
<dbReference type="GO" id="GO:0006281">
    <property type="term" value="P:DNA repair"/>
    <property type="evidence" value="ECO:0007669"/>
    <property type="project" value="TreeGrafter"/>
</dbReference>
<evidence type="ECO:0000313" key="3">
    <source>
        <dbReference type="Proteomes" id="UP001472866"/>
    </source>
</evidence>
<dbReference type="Pfam" id="PF04139">
    <property type="entry name" value="Rad9"/>
    <property type="match status" value="1"/>
</dbReference>
<dbReference type="Proteomes" id="UP001472866">
    <property type="component" value="Chromosome 10"/>
</dbReference>
<evidence type="ECO:0000256" key="1">
    <source>
        <dbReference type="SAM" id="MobiDB-lite"/>
    </source>
</evidence>
<dbReference type="GO" id="GO:0071479">
    <property type="term" value="P:cellular response to ionizing radiation"/>
    <property type="evidence" value="ECO:0007669"/>
    <property type="project" value="TreeGrafter"/>
</dbReference>
<sequence>MTLRIIAAEEQLRTLKHSVQTLSKFGGETVLEARPGLIHFRSVNQSKSAYVRMTFNSTFFDVYELFEQPVLSASILSKSLVASLKTQRICRAVFEVFTQQNRMVVFVDCENGLQKRFEFDLIDTDALQAQINFDLYPVRITAEAQELSRLLSSFQQSLEEMTLIANPDAGPTQGGPATPSKSCQLHSFYDPQKIDMEGNLSKLLHTQLSLNAQQHFLEYQHTGRETVDVTFNLRDFKVVLGYCASTRNNLTILVSRAGEPLAILPAPMNEHMNAGFTSEFVLATMVDSCVDEFGQHLSALNKTQQQQQQQQQQRAAERGSHQSMNTADVASHLVALNGNNSNSNAKSVVGRPGAEGSVAKRLKVGQSQDTETMTLSMSCNDKGDGGNGGDEAGRDGEEDNDSEVPATPPHERRLETCIQNWS</sequence>